<accession>X0T7L4</accession>
<dbReference type="AlphaFoldDB" id="X0T7L4"/>
<reference evidence="1" key="1">
    <citation type="journal article" date="2014" name="Front. Microbiol.">
        <title>High frequency of phylogenetically diverse reductive dehalogenase-homologous genes in deep subseafloor sedimentary metagenomes.</title>
        <authorList>
            <person name="Kawai M."/>
            <person name="Futagami T."/>
            <person name="Toyoda A."/>
            <person name="Takaki Y."/>
            <person name="Nishi S."/>
            <person name="Hori S."/>
            <person name="Arai W."/>
            <person name="Tsubouchi T."/>
            <person name="Morono Y."/>
            <person name="Uchiyama I."/>
            <person name="Ito T."/>
            <person name="Fujiyama A."/>
            <person name="Inagaki F."/>
            <person name="Takami H."/>
        </authorList>
    </citation>
    <scope>NUCLEOTIDE SEQUENCE</scope>
    <source>
        <strain evidence="1">Expedition CK06-06</strain>
    </source>
</reference>
<sequence>TDYSTNIKYLEEARRSPSAEEIAERVFAQDQGLPVS</sequence>
<evidence type="ECO:0000313" key="1">
    <source>
        <dbReference type="EMBL" id="GAF72065.1"/>
    </source>
</evidence>
<protein>
    <submittedName>
        <fullName evidence="1">Uncharacterized protein</fullName>
    </submittedName>
</protein>
<feature type="non-terminal residue" evidence="1">
    <location>
        <position position="1"/>
    </location>
</feature>
<proteinExistence type="predicted"/>
<dbReference type="EMBL" id="BARS01004038">
    <property type="protein sequence ID" value="GAF72065.1"/>
    <property type="molecule type" value="Genomic_DNA"/>
</dbReference>
<organism evidence="1">
    <name type="scientific">marine sediment metagenome</name>
    <dbReference type="NCBI Taxonomy" id="412755"/>
    <lineage>
        <taxon>unclassified sequences</taxon>
        <taxon>metagenomes</taxon>
        <taxon>ecological metagenomes</taxon>
    </lineage>
</organism>
<name>X0T7L4_9ZZZZ</name>
<gene>
    <name evidence="1" type="ORF">S01H1_07868</name>
</gene>
<comment type="caution">
    <text evidence="1">The sequence shown here is derived from an EMBL/GenBank/DDBJ whole genome shotgun (WGS) entry which is preliminary data.</text>
</comment>